<evidence type="ECO:0000313" key="3">
    <source>
        <dbReference type="Proteomes" id="UP001347796"/>
    </source>
</evidence>
<feature type="chain" id="PRO_5042947933" evidence="1">
    <location>
        <begin position="23"/>
        <end position="124"/>
    </location>
</feature>
<accession>A0AAN8JUW0</accession>
<proteinExistence type="predicted"/>
<sequence length="124" mass="13415">MSEKMSQLLMVTWLAIICMVTCKPLRADTNLSAILGDKISPNLQDKAEAIDTLLQLLSEIDLPAICDAISAQKKNPQMQTVDAILAEVAKSQAMTFIPTNLPETVDVTRPGTISDLFLLEIAGS</sequence>
<evidence type="ECO:0000313" key="2">
    <source>
        <dbReference type="EMBL" id="KAK6182619.1"/>
    </source>
</evidence>
<dbReference type="Proteomes" id="UP001347796">
    <property type="component" value="Unassembled WGS sequence"/>
</dbReference>
<name>A0AAN8JUW0_PATCE</name>
<protein>
    <submittedName>
        <fullName evidence="2">Uncharacterized protein</fullName>
    </submittedName>
</protein>
<gene>
    <name evidence="2" type="ORF">SNE40_010261</name>
</gene>
<keyword evidence="3" id="KW-1185">Reference proteome</keyword>
<dbReference type="EMBL" id="JAZGQO010000007">
    <property type="protein sequence ID" value="KAK6182619.1"/>
    <property type="molecule type" value="Genomic_DNA"/>
</dbReference>
<evidence type="ECO:0000256" key="1">
    <source>
        <dbReference type="SAM" id="SignalP"/>
    </source>
</evidence>
<comment type="caution">
    <text evidence="2">The sequence shown here is derived from an EMBL/GenBank/DDBJ whole genome shotgun (WGS) entry which is preliminary data.</text>
</comment>
<feature type="signal peptide" evidence="1">
    <location>
        <begin position="1"/>
        <end position="22"/>
    </location>
</feature>
<organism evidence="2 3">
    <name type="scientific">Patella caerulea</name>
    <name type="common">Rayed Mediterranean limpet</name>
    <dbReference type="NCBI Taxonomy" id="87958"/>
    <lineage>
        <taxon>Eukaryota</taxon>
        <taxon>Metazoa</taxon>
        <taxon>Spiralia</taxon>
        <taxon>Lophotrochozoa</taxon>
        <taxon>Mollusca</taxon>
        <taxon>Gastropoda</taxon>
        <taxon>Patellogastropoda</taxon>
        <taxon>Patelloidea</taxon>
        <taxon>Patellidae</taxon>
        <taxon>Patella</taxon>
    </lineage>
</organism>
<keyword evidence="1" id="KW-0732">Signal</keyword>
<reference evidence="2 3" key="1">
    <citation type="submission" date="2024-01" db="EMBL/GenBank/DDBJ databases">
        <title>The genome of the rayed Mediterranean limpet Patella caerulea (Linnaeus, 1758).</title>
        <authorList>
            <person name="Anh-Thu Weber A."/>
            <person name="Halstead-Nussloch G."/>
        </authorList>
    </citation>
    <scope>NUCLEOTIDE SEQUENCE [LARGE SCALE GENOMIC DNA]</scope>
    <source>
        <strain evidence="2">AATW-2023a</strain>
        <tissue evidence="2">Whole specimen</tissue>
    </source>
</reference>
<dbReference type="AlphaFoldDB" id="A0AAN8JUW0"/>